<evidence type="ECO:0000313" key="2">
    <source>
        <dbReference type="Proteomes" id="UP001085076"/>
    </source>
</evidence>
<proteinExistence type="predicted"/>
<reference evidence="1" key="1">
    <citation type="submission" date="2021-03" db="EMBL/GenBank/DDBJ databases">
        <authorList>
            <person name="Li Z."/>
            <person name="Yang C."/>
        </authorList>
    </citation>
    <scope>NUCLEOTIDE SEQUENCE</scope>
    <source>
        <strain evidence="1">Dzin_1.0</strain>
        <tissue evidence="1">Leaf</tissue>
    </source>
</reference>
<name>A0A9D5HH57_9LILI</name>
<organism evidence="1 2">
    <name type="scientific">Dioscorea zingiberensis</name>
    <dbReference type="NCBI Taxonomy" id="325984"/>
    <lineage>
        <taxon>Eukaryota</taxon>
        <taxon>Viridiplantae</taxon>
        <taxon>Streptophyta</taxon>
        <taxon>Embryophyta</taxon>
        <taxon>Tracheophyta</taxon>
        <taxon>Spermatophyta</taxon>
        <taxon>Magnoliopsida</taxon>
        <taxon>Liliopsida</taxon>
        <taxon>Dioscoreales</taxon>
        <taxon>Dioscoreaceae</taxon>
        <taxon>Dioscorea</taxon>
    </lineage>
</organism>
<comment type="caution">
    <text evidence="1">The sequence shown here is derived from an EMBL/GenBank/DDBJ whole genome shotgun (WGS) entry which is preliminary data.</text>
</comment>
<keyword evidence="2" id="KW-1185">Reference proteome</keyword>
<gene>
    <name evidence="1" type="ORF">J5N97_018361</name>
</gene>
<dbReference type="Proteomes" id="UP001085076">
    <property type="component" value="Miscellaneous, Linkage group lg04"/>
</dbReference>
<dbReference type="EMBL" id="JAGGNH010000004">
    <property type="protein sequence ID" value="KAJ0976396.1"/>
    <property type="molecule type" value="Genomic_DNA"/>
</dbReference>
<protein>
    <submittedName>
        <fullName evidence="1">Uncharacterized protein</fullName>
    </submittedName>
</protein>
<reference evidence="1" key="2">
    <citation type="journal article" date="2022" name="Hortic Res">
        <title>The genome of Dioscorea zingiberensis sheds light on the biosynthesis, origin and evolution of the medicinally important diosgenin saponins.</title>
        <authorList>
            <person name="Li Y."/>
            <person name="Tan C."/>
            <person name="Li Z."/>
            <person name="Guo J."/>
            <person name="Li S."/>
            <person name="Chen X."/>
            <person name="Wang C."/>
            <person name="Dai X."/>
            <person name="Yang H."/>
            <person name="Song W."/>
            <person name="Hou L."/>
            <person name="Xu J."/>
            <person name="Tong Z."/>
            <person name="Xu A."/>
            <person name="Yuan X."/>
            <person name="Wang W."/>
            <person name="Yang Q."/>
            <person name="Chen L."/>
            <person name="Sun Z."/>
            <person name="Wang K."/>
            <person name="Pan B."/>
            <person name="Chen J."/>
            <person name="Bao Y."/>
            <person name="Liu F."/>
            <person name="Qi X."/>
            <person name="Gang D.R."/>
            <person name="Wen J."/>
            <person name="Li J."/>
        </authorList>
    </citation>
    <scope>NUCLEOTIDE SEQUENCE</scope>
    <source>
        <strain evidence="1">Dzin_1.0</strain>
    </source>
</reference>
<accession>A0A9D5HH57</accession>
<sequence length="255" mass="27887">MYHTVQISDSMTCAELLEEFSLDEFNAVVASEQTAWCSIRTNMYKDESCDPVSFYNAISKGAVDYEAFLKTGDPDFAWKPPKDEWQSIALGDETCEPVSLYNAISKGAVDYEAFLQTGDPDFAWKPQKDEGQSIVFVTPKQSLNSAGEAALAKYNEVLSVKLPGYWVPKFTHSIAHAPTELTVQLASRRATSHNSTTSNTLIKVNHARCDDLLIPIHVDVKNEGDLDGSSCSAGLLNSTSVFFSVFCSSEANGGL</sequence>
<dbReference type="OrthoDB" id="10253115at2759"/>
<dbReference type="AlphaFoldDB" id="A0A9D5HH57"/>
<evidence type="ECO:0000313" key="1">
    <source>
        <dbReference type="EMBL" id="KAJ0976396.1"/>
    </source>
</evidence>